<sequence>MKNKKAIKVISASVIAASAFVSTVSTDAKAATVNQVEKLVQTAKDAGTVLKWAISIEGTADGKTRPWAAYNNAKAAYNNAVKAVNTLPAAQKNKYMAQLDAEVKLHIDRTMRYIDAITAGEKIKEKQQTLAYLLDQNTINDQTEKAYHELSTEIRKQAILLDRVYGQSTRDLIRSQYKQAAEKVRDQAMYPVTVKIEIDLTTKALSANNSSTAEKHIAEAKKYLKYVDNAVIKKELTDRLSKIETNFTPKVVKVSAAEPKRIKVEFNKAMLTGSGTNGAENTSNYSVSGRTIKSVKLADDKKSALIELYEPLYTNSAYTVTVKKNIQTADYVTLSTNDYVTSFTFADNVKPTVTFVTTDSKGNLEIKFSEMIDANSPINVTLNGKTASINTLYDDTDTAVIPKAELDRLGLQKGKNYSIVVTGARDLVVNSPNTMNTYSGTFHYNSLADTSLPIVRSVQTKGERTFTIEFNETLIDLTASNFVITKGNTTIRPTSVKDISGNKTKFEIELPISVYGTNESSVRLNVQVKDYKDLANNVGRTTDNTVNLTKDVAPLKFTRAVYDNKANEFHIFFDKPLKTGTPLATNITAYGPDGKTFAAKLKANSDNKMIIDAKNLPDGDYTFNVKEGTVKDNSSSQNGNEWFTTSITKREDMEKPKATILASSVNGQFKVSFNEPVTEESATLYSNYQLNNISLPADTQFDISSDKKLVTITLPEGHIEKSGTYTITVTSVKDPSGNVMANTSLSITIKENKEPELESAVLVGSNIKLTFSENIQLLDSGKTSFNITIDNNSVTGSEYSVESNSSNKREIIISPVNDSELFKSGSISIETSNRATIRDDAGNTIIAGIKKGI</sequence>
<organism evidence="5 6">
    <name type="scientific">Cytobacillus citreus</name>
    <dbReference type="NCBI Taxonomy" id="2833586"/>
    <lineage>
        <taxon>Bacteria</taxon>
        <taxon>Bacillati</taxon>
        <taxon>Bacillota</taxon>
        <taxon>Bacilli</taxon>
        <taxon>Bacillales</taxon>
        <taxon>Bacillaceae</taxon>
        <taxon>Cytobacillus</taxon>
    </lineage>
</organism>
<evidence type="ECO:0000259" key="3">
    <source>
        <dbReference type="Pfam" id="PF13205"/>
    </source>
</evidence>
<feature type="domain" description="SbsA Ig-like" evidence="3">
    <location>
        <begin position="247"/>
        <end position="344"/>
    </location>
</feature>
<dbReference type="Gene3D" id="1.20.58.780">
    <property type="match status" value="1"/>
</dbReference>
<dbReference type="Pfam" id="PF13205">
    <property type="entry name" value="Big_5"/>
    <property type="match status" value="2"/>
</dbReference>
<comment type="caution">
    <text evidence="5">The sequence shown here is derived from an EMBL/GenBank/DDBJ whole genome shotgun (WGS) entry which is preliminary data.</text>
</comment>
<dbReference type="EMBL" id="JAGYPM010000002">
    <property type="protein sequence ID" value="MBS4190163.1"/>
    <property type="molecule type" value="Genomic_DNA"/>
</dbReference>
<evidence type="ECO:0000313" key="6">
    <source>
        <dbReference type="Proteomes" id="UP000681027"/>
    </source>
</evidence>
<dbReference type="Gene3D" id="1.20.58.790">
    <property type="match status" value="1"/>
</dbReference>
<dbReference type="RefSeq" id="WP_213101634.1">
    <property type="nucleotide sequence ID" value="NZ_JAGYPM010000002.1"/>
</dbReference>
<dbReference type="InterPro" id="IPR014755">
    <property type="entry name" value="Cu-Rt/internalin_Ig-like"/>
</dbReference>
<evidence type="ECO:0000313" key="5">
    <source>
        <dbReference type="EMBL" id="MBS4190163.1"/>
    </source>
</evidence>
<feature type="chain" id="PRO_5046192127" evidence="2">
    <location>
        <begin position="31"/>
        <end position="853"/>
    </location>
</feature>
<dbReference type="Proteomes" id="UP000681027">
    <property type="component" value="Unassembled WGS sequence"/>
</dbReference>
<proteinExistence type="predicted"/>
<name>A0ABS5NRT1_9BACI</name>
<feature type="domain" description="SbsC C-terminal" evidence="4">
    <location>
        <begin position="51"/>
        <end position="182"/>
    </location>
</feature>
<evidence type="ECO:0000256" key="1">
    <source>
        <dbReference type="ARBA" id="ARBA00022729"/>
    </source>
</evidence>
<dbReference type="Gene3D" id="2.60.40.1220">
    <property type="match status" value="4"/>
</dbReference>
<dbReference type="InterPro" id="IPR032812">
    <property type="entry name" value="SbsA_Ig"/>
</dbReference>
<protein>
    <submittedName>
        <fullName evidence="5">Ig-like domain-containing protein</fullName>
    </submittedName>
</protein>
<reference evidence="5 6" key="1">
    <citation type="submission" date="2021-05" db="EMBL/GenBank/DDBJ databases">
        <title>Novel Bacillus species.</title>
        <authorList>
            <person name="Liu G."/>
        </authorList>
    </citation>
    <scope>NUCLEOTIDE SEQUENCE [LARGE SCALE GENOMIC DNA]</scope>
    <source>
        <strain evidence="5 6">FJAT-49705</strain>
    </source>
</reference>
<feature type="domain" description="SbsA Ig-like" evidence="3">
    <location>
        <begin position="662"/>
        <end position="744"/>
    </location>
</feature>
<accession>A0ABS5NRT1</accession>
<keyword evidence="1 2" id="KW-0732">Signal</keyword>
<dbReference type="Pfam" id="PF18058">
    <property type="entry name" value="SbsC_C"/>
    <property type="match status" value="1"/>
</dbReference>
<evidence type="ECO:0000259" key="4">
    <source>
        <dbReference type="Pfam" id="PF18058"/>
    </source>
</evidence>
<keyword evidence="6" id="KW-1185">Reference proteome</keyword>
<evidence type="ECO:0000256" key="2">
    <source>
        <dbReference type="SAM" id="SignalP"/>
    </source>
</evidence>
<gene>
    <name evidence="5" type="ORF">KHA94_08100</name>
</gene>
<dbReference type="InterPro" id="IPR041378">
    <property type="entry name" value="S-layer_SbsC_C"/>
</dbReference>
<feature type="signal peptide" evidence="2">
    <location>
        <begin position="1"/>
        <end position="30"/>
    </location>
</feature>